<evidence type="ECO:0000313" key="6">
    <source>
        <dbReference type="EMBL" id="TXL73921.1"/>
    </source>
</evidence>
<keyword evidence="7" id="KW-1185">Reference proteome</keyword>
<dbReference type="Gene3D" id="3.40.50.2300">
    <property type="match status" value="2"/>
</dbReference>
<dbReference type="Proteomes" id="UP000321638">
    <property type="component" value="Unassembled WGS sequence"/>
</dbReference>
<feature type="domain" description="HTH lacI-type" evidence="5">
    <location>
        <begin position="1"/>
        <end position="53"/>
    </location>
</feature>
<keyword evidence="4" id="KW-0804">Transcription</keyword>
<evidence type="ECO:0000256" key="2">
    <source>
        <dbReference type="ARBA" id="ARBA00023015"/>
    </source>
</evidence>
<gene>
    <name evidence="6" type="ORF">FHP25_18490</name>
</gene>
<dbReference type="GO" id="GO:0003700">
    <property type="term" value="F:DNA-binding transcription factor activity"/>
    <property type="evidence" value="ECO:0007669"/>
    <property type="project" value="TreeGrafter"/>
</dbReference>
<keyword evidence="2" id="KW-0805">Transcription regulation</keyword>
<proteinExistence type="predicted"/>
<dbReference type="CDD" id="cd01392">
    <property type="entry name" value="HTH_LacI"/>
    <property type="match status" value="1"/>
</dbReference>
<evidence type="ECO:0000313" key="7">
    <source>
        <dbReference type="Proteomes" id="UP000321638"/>
    </source>
</evidence>
<dbReference type="AlphaFoldDB" id="A0A5C8PKJ3"/>
<evidence type="ECO:0000256" key="1">
    <source>
        <dbReference type="ARBA" id="ARBA00022491"/>
    </source>
</evidence>
<dbReference type="PANTHER" id="PTHR30146">
    <property type="entry name" value="LACI-RELATED TRANSCRIPTIONAL REPRESSOR"/>
    <property type="match status" value="1"/>
</dbReference>
<keyword evidence="3" id="KW-0238">DNA-binding</keyword>
<dbReference type="PANTHER" id="PTHR30146:SF148">
    <property type="entry name" value="HTH-TYPE TRANSCRIPTIONAL REPRESSOR PURR-RELATED"/>
    <property type="match status" value="1"/>
</dbReference>
<accession>A0A5C8PKJ3</accession>
<evidence type="ECO:0000256" key="3">
    <source>
        <dbReference type="ARBA" id="ARBA00023125"/>
    </source>
</evidence>
<protein>
    <submittedName>
        <fullName evidence="6">LacI family transcriptional regulator</fullName>
    </submittedName>
</protein>
<dbReference type="PROSITE" id="PS50932">
    <property type="entry name" value="HTH_LACI_2"/>
    <property type="match status" value="1"/>
</dbReference>
<dbReference type="SUPFAM" id="SSF47413">
    <property type="entry name" value="lambda repressor-like DNA-binding domains"/>
    <property type="match status" value="1"/>
</dbReference>
<dbReference type="SUPFAM" id="SSF53822">
    <property type="entry name" value="Periplasmic binding protein-like I"/>
    <property type="match status" value="1"/>
</dbReference>
<name>A0A5C8PKJ3_9HYPH</name>
<comment type="caution">
    <text evidence="6">The sequence shown here is derived from an EMBL/GenBank/DDBJ whole genome shotgun (WGS) entry which is preliminary data.</text>
</comment>
<dbReference type="CDD" id="cd06267">
    <property type="entry name" value="PBP1_LacI_sugar_binding-like"/>
    <property type="match status" value="1"/>
</dbReference>
<reference evidence="6 7" key="1">
    <citation type="submission" date="2019-06" db="EMBL/GenBank/DDBJ databases">
        <title>New taxonomy in bacterial strain CC-CFT640, isolated from vineyard.</title>
        <authorList>
            <person name="Lin S.-Y."/>
            <person name="Tsai C.-F."/>
            <person name="Young C.-C."/>
        </authorList>
    </citation>
    <scope>NUCLEOTIDE SEQUENCE [LARGE SCALE GENOMIC DNA]</scope>
    <source>
        <strain evidence="6 7">CC-CFT640</strain>
    </source>
</reference>
<dbReference type="SMART" id="SM00354">
    <property type="entry name" value="HTH_LACI"/>
    <property type="match status" value="1"/>
</dbReference>
<dbReference type="Gene3D" id="1.10.260.40">
    <property type="entry name" value="lambda repressor-like DNA-binding domains"/>
    <property type="match status" value="1"/>
</dbReference>
<evidence type="ECO:0000259" key="5">
    <source>
        <dbReference type="PROSITE" id="PS50932"/>
    </source>
</evidence>
<dbReference type="InterPro" id="IPR046335">
    <property type="entry name" value="LacI/GalR-like_sensor"/>
</dbReference>
<dbReference type="GO" id="GO:0000976">
    <property type="term" value="F:transcription cis-regulatory region binding"/>
    <property type="evidence" value="ECO:0007669"/>
    <property type="project" value="TreeGrafter"/>
</dbReference>
<sequence>MVDVAKAAGVSLATVSAAVNGSAPVSAALKGRIHKAIRQVGYKTNAIARSLKTGTTSTIGLMVADITNPFFTTTIHAIQELAHRHGYGVMLCCSDEDADKERMHLRLLADRMVDGFIVASAGETPELRALVEGGRTPVVLIDRLVDGLETDAVVIDNVAATRDAVRHLAAAGHRRIGLITGRRTLSTGRERYEGYRQALEEAGIAFEPALVGSARFGADDGYKAAAKLLSLADRPTAIFACNNLSGIGLMRAIHDAGLRCPDDIAVACFDDFDWANVFHPRLTTVAQPTQAIGVQAMLLLLERLKDATARALPPRVVRLKAELRVRDSSVRPAR</sequence>
<dbReference type="OrthoDB" id="9784962at2"/>
<dbReference type="RefSeq" id="WP_147848446.1">
    <property type="nucleotide sequence ID" value="NZ_VDUZ01000021.1"/>
</dbReference>
<dbReference type="Pfam" id="PF00356">
    <property type="entry name" value="LacI"/>
    <property type="match status" value="1"/>
</dbReference>
<dbReference type="Pfam" id="PF13377">
    <property type="entry name" value="Peripla_BP_3"/>
    <property type="match status" value="1"/>
</dbReference>
<organism evidence="6 7">
    <name type="scientific">Vineibacter terrae</name>
    <dbReference type="NCBI Taxonomy" id="2586908"/>
    <lineage>
        <taxon>Bacteria</taxon>
        <taxon>Pseudomonadati</taxon>
        <taxon>Pseudomonadota</taxon>
        <taxon>Alphaproteobacteria</taxon>
        <taxon>Hyphomicrobiales</taxon>
        <taxon>Vineibacter</taxon>
    </lineage>
</organism>
<evidence type="ECO:0000256" key="4">
    <source>
        <dbReference type="ARBA" id="ARBA00023163"/>
    </source>
</evidence>
<keyword evidence="1" id="KW-0678">Repressor</keyword>
<dbReference type="EMBL" id="VDUZ01000021">
    <property type="protein sequence ID" value="TXL73921.1"/>
    <property type="molecule type" value="Genomic_DNA"/>
</dbReference>
<dbReference type="InterPro" id="IPR028082">
    <property type="entry name" value="Peripla_BP_I"/>
</dbReference>
<dbReference type="InterPro" id="IPR010982">
    <property type="entry name" value="Lambda_DNA-bd_dom_sf"/>
</dbReference>
<dbReference type="InterPro" id="IPR000843">
    <property type="entry name" value="HTH_LacI"/>
</dbReference>